<dbReference type="InterPro" id="IPR013766">
    <property type="entry name" value="Thioredoxin_domain"/>
</dbReference>
<keyword evidence="6" id="KW-1185">Reference proteome</keyword>
<dbReference type="Gene3D" id="3.40.30.10">
    <property type="entry name" value="Glutaredoxin"/>
    <property type="match status" value="1"/>
</dbReference>
<comment type="caution">
    <text evidence="5">The sequence shown here is derived from an EMBL/GenBank/DDBJ whole genome shotgun (WGS) entry which is preliminary data.</text>
</comment>
<dbReference type="AlphaFoldDB" id="A0A0C2VQN9"/>
<evidence type="ECO:0000313" key="6">
    <source>
        <dbReference type="Proteomes" id="UP000031938"/>
    </source>
</evidence>
<dbReference type="EMBL" id="JXRP01000016">
    <property type="protein sequence ID" value="KIL46766.1"/>
    <property type="molecule type" value="Genomic_DNA"/>
</dbReference>
<evidence type="ECO:0000256" key="2">
    <source>
        <dbReference type="ARBA" id="ARBA00023157"/>
    </source>
</evidence>
<dbReference type="RefSeq" id="WP_041088162.1">
    <property type="nucleotide sequence ID" value="NZ_JXRP01000016.1"/>
</dbReference>
<organism evidence="5 6">
    <name type="scientific">Jeotgalibacillus soli</name>
    <dbReference type="NCBI Taxonomy" id="889306"/>
    <lineage>
        <taxon>Bacteria</taxon>
        <taxon>Bacillati</taxon>
        <taxon>Bacillota</taxon>
        <taxon>Bacilli</taxon>
        <taxon>Bacillales</taxon>
        <taxon>Caryophanaceae</taxon>
        <taxon>Jeotgalibacillus</taxon>
    </lineage>
</organism>
<protein>
    <recommendedName>
        <fullName evidence="4">Thioredoxin domain-containing protein</fullName>
    </recommendedName>
</protein>
<dbReference type="Proteomes" id="UP000031938">
    <property type="component" value="Unassembled WGS sequence"/>
</dbReference>
<gene>
    <name evidence="5" type="ORF">KP78_18840</name>
</gene>
<accession>A0A0C2VQN9</accession>
<dbReference type="GO" id="GO:0015035">
    <property type="term" value="F:protein-disulfide reductase activity"/>
    <property type="evidence" value="ECO:0007669"/>
    <property type="project" value="TreeGrafter"/>
</dbReference>
<dbReference type="PANTHER" id="PTHR45663:SF11">
    <property type="entry name" value="GEO12009P1"/>
    <property type="match status" value="1"/>
</dbReference>
<evidence type="ECO:0000259" key="4">
    <source>
        <dbReference type="PROSITE" id="PS51352"/>
    </source>
</evidence>
<keyword evidence="3" id="KW-0676">Redox-active center</keyword>
<evidence type="ECO:0000256" key="3">
    <source>
        <dbReference type="ARBA" id="ARBA00023284"/>
    </source>
</evidence>
<evidence type="ECO:0000256" key="1">
    <source>
        <dbReference type="ARBA" id="ARBA00008987"/>
    </source>
</evidence>
<evidence type="ECO:0000313" key="5">
    <source>
        <dbReference type="EMBL" id="KIL46766.1"/>
    </source>
</evidence>
<dbReference type="CDD" id="cd02947">
    <property type="entry name" value="TRX_family"/>
    <property type="match status" value="1"/>
</dbReference>
<dbReference type="STRING" id="889306.KP78_18840"/>
<keyword evidence="2" id="KW-1015">Disulfide bond</keyword>
<dbReference type="SUPFAM" id="SSF52833">
    <property type="entry name" value="Thioredoxin-like"/>
    <property type="match status" value="1"/>
</dbReference>
<comment type="similarity">
    <text evidence="1">Belongs to the thioredoxin family.</text>
</comment>
<feature type="domain" description="Thioredoxin" evidence="4">
    <location>
        <begin position="39"/>
        <end position="155"/>
    </location>
</feature>
<proteinExistence type="inferred from homology"/>
<dbReference type="GO" id="GO:0005737">
    <property type="term" value="C:cytoplasm"/>
    <property type="evidence" value="ECO:0007669"/>
    <property type="project" value="TreeGrafter"/>
</dbReference>
<dbReference type="PROSITE" id="PS51352">
    <property type="entry name" value="THIOREDOXIN_2"/>
    <property type="match status" value="1"/>
</dbReference>
<name>A0A0C2VQN9_9BACL</name>
<dbReference type="PATRIC" id="fig|889306.3.peg.1899"/>
<reference evidence="5 6" key="1">
    <citation type="submission" date="2015-01" db="EMBL/GenBank/DDBJ databases">
        <title>Genome sequencing of Jeotgalibacillus soli.</title>
        <authorList>
            <person name="Goh K.M."/>
            <person name="Chan K.-G."/>
            <person name="Yaakop A.S."/>
            <person name="Ee R."/>
            <person name="Gan H.M."/>
            <person name="Chan C.S."/>
        </authorList>
    </citation>
    <scope>NUCLEOTIDE SEQUENCE [LARGE SCALE GENOMIC DNA]</scope>
    <source>
        <strain evidence="5 6">P9</strain>
    </source>
</reference>
<dbReference type="Pfam" id="PF00085">
    <property type="entry name" value="Thioredoxin"/>
    <property type="match status" value="1"/>
</dbReference>
<dbReference type="InterPro" id="IPR036249">
    <property type="entry name" value="Thioredoxin-like_sf"/>
</dbReference>
<dbReference type="OrthoDB" id="32134at2"/>
<sequence length="159" mass="17948">MKKVIIFGSIIIVIFAAIAIITQMQQSSQTEGNPYGKDSLEASTIELLDDPNYQNQITPDALTEKIESGEPTTVYFFSPTCQYCRQTTPILSPLAEDMDVEMVKFNLLEFENGWNQFSIESTPTVIYYENGEEVQRVVGAAPEDTYSAFFNEFSLRTNQ</sequence>
<dbReference type="PANTHER" id="PTHR45663">
    <property type="entry name" value="GEO12009P1"/>
    <property type="match status" value="1"/>
</dbReference>